<gene>
    <name evidence="2" type="ORF">FLO80_21160</name>
</gene>
<keyword evidence="1" id="KW-0812">Transmembrane</keyword>
<proteinExistence type="predicted"/>
<keyword evidence="1" id="KW-1133">Transmembrane helix</keyword>
<organism evidence="2 3">
    <name type="scientific">Aquicoccus porphyridii</name>
    <dbReference type="NCBI Taxonomy" id="1852029"/>
    <lineage>
        <taxon>Bacteria</taxon>
        <taxon>Pseudomonadati</taxon>
        <taxon>Pseudomonadota</taxon>
        <taxon>Alphaproteobacteria</taxon>
        <taxon>Rhodobacterales</taxon>
        <taxon>Paracoccaceae</taxon>
        <taxon>Aquicoccus</taxon>
    </lineage>
</organism>
<keyword evidence="3" id="KW-1185">Reference proteome</keyword>
<feature type="transmembrane region" description="Helical" evidence="1">
    <location>
        <begin position="57"/>
        <end position="79"/>
    </location>
</feature>
<feature type="transmembrane region" description="Helical" evidence="1">
    <location>
        <begin position="109"/>
        <end position="133"/>
    </location>
</feature>
<name>A0A5A9YXH1_9RHOB</name>
<evidence type="ECO:0000313" key="2">
    <source>
        <dbReference type="EMBL" id="KAA0909540.1"/>
    </source>
</evidence>
<evidence type="ECO:0000256" key="1">
    <source>
        <dbReference type="SAM" id="Phobius"/>
    </source>
</evidence>
<protein>
    <submittedName>
        <fullName evidence="2">Uncharacterized protein</fullName>
    </submittedName>
</protein>
<evidence type="ECO:0000313" key="3">
    <source>
        <dbReference type="Proteomes" id="UP000325291"/>
    </source>
</evidence>
<dbReference type="RefSeq" id="WP_146611091.1">
    <property type="nucleotide sequence ID" value="NZ_VINQ01000034.1"/>
</dbReference>
<sequence length="141" mass="15965">MCSKDKNEESVEANIPSLFDSWHNVWRIYLNWFSWHTGLHFLAVGGVFSIDIIRESYLLYASLFMLIFALTAFVASYAMMRYDKKIRCLANISFGKKANPLFGTPVAQVGAFGAMIISFGLVVLWFVLILFSLCGRFAAEV</sequence>
<dbReference type="Proteomes" id="UP000325291">
    <property type="component" value="Unassembled WGS sequence"/>
</dbReference>
<reference evidence="2 3" key="1">
    <citation type="submission" date="2019-07" db="EMBL/GenBank/DDBJ databases">
        <title>Aquicoccus porphyridii gen. nov., sp. nov., isolated from a small marine red alga, Porphyridium marinum.</title>
        <authorList>
            <person name="Liu L."/>
        </authorList>
    </citation>
    <scope>NUCLEOTIDE SEQUENCE [LARGE SCALE GENOMIC DNA]</scope>
    <source>
        <strain evidence="2 3">L1 8-17</strain>
    </source>
</reference>
<keyword evidence="1" id="KW-0472">Membrane</keyword>
<comment type="caution">
    <text evidence="2">The sequence shown here is derived from an EMBL/GenBank/DDBJ whole genome shotgun (WGS) entry which is preliminary data.</text>
</comment>
<dbReference type="EMBL" id="VINQ01000034">
    <property type="protein sequence ID" value="KAA0909540.1"/>
    <property type="molecule type" value="Genomic_DNA"/>
</dbReference>
<accession>A0A5A9YXH1</accession>
<feature type="transmembrane region" description="Helical" evidence="1">
    <location>
        <begin position="32"/>
        <end position="50"/>
    </location>
</feature>
<dbReference type="AlphaFoldDB" id="A0A5A9YXH1"/>